<sequence>MRPQTSPPPHLLRAQLLLPHCNCTTPDNRLPPTGTLQPACLVVAGGPVQPDLARPLSGRSQDAAHLTAQVSATTISTITTFSRRSSSSS</sequence>
<dbReference type="Proteomes" id="UP000799423">
    <property type="component" value="Unassembled WGS sequence"/>
</dbReference>
<proteinExistence type="predicted"/>
<name>A0A6A7BDW7_9PLEO</name>
<dbReference type="AlphaFoldDB" id="A0A6A7BDW7"/>
<protein>
    <submittedName>
        <fullName evidence="1">Uncharacterized protein</fullName>
    </submittedName>
</protein>
<accession>A0A6A7BDW7</accession>
<reference evidence="1" key="1">
    <citation type="submission" date="2020-01" db="EMBL/GenBank/DDBJ databases">
        <authorList>
            <consortium name="DOE Joint Genome Institute"/>
            <person name="Haridas S."/>
            <person name="Albert R."/>
            <person name="Binder M."/>
            <person name="Bloem J."/>
            <person name="Labutti K."/>
            <person name="Salamov A."/>
            <person name="Andreopoulos B."/>
            <person name="Baker S.E."/>
            <person name="Barry K."/>
            <person name="Bills G."/>
            <person name="Bluhm B.H."/>
            <person name="Cannon C."/>
            <person name="Castanera R."/>
            <person name="Culley D.E."/>
            <person name="Daum C."/>
            <person name="Ezra D."/>
            <person name="Gonzalez J.B."/>
            <person name="Henrissat B."/>
            <person name="Kuo A."/>
            <person name="Liang C."/>
            <person name="Lipzen A."/>
            <person name="Lutzoni F."/>
            <person name="Magnuson J."/>
            <person name="Mondo S."/>
            <person name="Nolan M."/>
            <person name="Ohm R."/>
            <person name="Pangilinan J."/>
            <person name="Park H.-J."/>
            <person name="Ramirez L."/>
            <person name="Alfaro M."/>
            <person name="Sun H."/>
            <person name="Tritt A."/>
            <person name="Yoshinaga Y."/>
            <person name="Zwiers L.-H."/>
            <person name="Turgeon B.G."/>
            <person name="Goodwin S.B."/>
            <person name="Spatafora J.W."/>
            <person name="Crous P.W."/>
            <person name="Grigoriev I.V."/>
        </authorList>
    </citation>
    <scope>NUCLEOTIDE SEQUENCE</scope>
    <source>
        <strain evidence="1">IPT5</strain>
    </source>
</reference>
<dbReference type="EMBL" id="MU006299">
    <property type="protein sequence ID" value="KAF2852368.1"/>
    <property type="molecule type" value="Genomic_DNA"/>
</dbReference>
<gene>
    <name evidence="1" type="ORF">T440DRAFT_41571</name>
</gene>
<keyword evidence="2" id="KW-1185">Reference proteome</keyword>
<organism evidence="1 2">
    <name type="scientific">Plenodomus tracheiphilus IPT5</name>
    <dbReference type="NCBI Taxonomy" id="1408161"/>
    <lineage>
        <taxon>Eukaryota</taxon>
        <taxon>Fungi</taxon>
        <taxon>Dikarya</taxon>
        <taxon>Ascomycota</taxon>
        <taxon>Pezizomycotina</taxon>
        <taxon>Dothideomycetes</taxon>
        <taxon>Pleosporomycetidae</taxon>
        <taxon>Pleosporales</taxon>
        <taxon>Pleosporineae</taxon>
        <taxon>Leptosphaeriaceae</taxon>
        <taxon>Plenodomus</taxon>
    </lineage>
</organism>
<evidence type="ECO:0000313" key="1">
    <source>
        <dbReference type="EMBL" id="KAF2852368.1"/>
    </source>
</evidence>
<evidence type="ECO:0000313" key="2">
    <source>
        <dbReference type="Proteomes" id="UP000799423"/>
    </source>
</evidence>